<dbReference type="GO" id="GO:0006707">
    <property type="term" value="P:cholesterol catabolic process"/>
    <property type="evidence" value="ECO:0007669"/>
    <property type="project" value="TreeGrafter"/>
</dbReference>
<comment type="caution">
    <text evidence="8">The sequence shown here is derived from an EMBL/GenBank/DDBJ whole genome shotgun (WGS) entry which is preliminary data.</text>
</comment>
<dbReference type="Gene3D" id="1.10.630.10">
    <property type="entry name" value="Cytochrome P450"/>
    <property type="match status" value="1"/>
</dbReference>
<organism evidence="8 9">
    <name type="scientific">Parasedimentitalea maritima</name>
    <dbReference type="NCBI Taxonomy" id="2578117"/>
    <lineage>
        <taxon>Bacteria</taxon>
        <taxon>Pseudomonadati</taxon>
        <taxon>Pseudomonadota</taxon>
        <taxon>Alphaproteobacteria</taxon>
        <taxon>Rhodobacterales</taxon>
        <taxon>Paracoccaceae</taxon>
        <taxon>Parasedimentitalea</taxon>
    </lineage>
</organism>
<dbReference type="SUPFAM" id="SSF48264">
    <property type="entry name" value="Cytochrome P450"/>
    <property type="match status" value="1"/>
</dbReference>
<dbReference type="Pfam" id="PF00067">
    <property type="entry name" value="p450"/>
    <property type="match status" value="1"/>
</dbReference>
<dbReference type="GO" id="GO:0036199">
    <property type="term" value="F:cholest-4-en-3-one 26-monooxygenase activity"/>
    <property type="evidence" value="ECO:0007669"/>
    <property type="project" value="TreeGrafter"/>
</dbReference>
<gene>
    <name evidence="8" type="ORF">GP644_13540</name>
</gene>
<evidence type="ECO:0000313" key="8">
    <source>
        <dbReference type="EMBL" id="KAE9628787.1"/>
    </source>
</evidence>
<dbReference type="GO" id="GO:0020037">
    <property type="term" value="F:heme binding"/>
    <property type="evidence" value="ECO:0007669"/>
    <property type="project" value="InterPro"/>
</dbReference>
<keyword evidence="3" id="KW-0479">Metal-binding</keyword>
<keyword evidence="4" id="KW-0560">Oxidoreductase</keyword>
<proteinExistence type="inferred from homology"/>
<accession>A0A6A4RI68</accession>
<dbReference type="GO" id="GO:0008395">
    <property type="term" value="F:steroid hydroxylase activity"/>
    <property type="evidence" value="ECO:0007669"/>
    <property type="project" value="TreeGrafter"/>
</dbReference>
<dbReference type="PRINTS" id="PR00359">
    <property type="entry name" value="BP450"/>
</dbReference>
<dbReference type="GO" id="GO:0005506">
    <property type="term" value="F:iron ion binding"/>
    <property type="evidence" value="ECO:0007669"/>
    <property type="project" value="InterPro"/>
</dbReference>
<dbReference type="InterPro" id="IPR002397">
    <property type="entry name" value="Cyt_P450_B"/>
</dbReference>
<evidence type="ECO:0000256" key="4">
    <source>
        <dbReference type="ARBA" id="ARBA00023002"/>
    </source>
</evidence>
<dbReference type="PANTHER" id="PTHR46696">
    <property type="entry name" value="P450, PUTATIVE (EUROFUNG)-RELATED"/>
    <property type="match status" value="1"/>
</dbReference>
<reference evidence="8 9" key="1">
    <citation type="submission" date="2019-12" db="EMBL/GenBank/DDBJ databases">
        <authorList>
            <person name="Zhang Y.-J."/>
        </authorList>
    </citation>
    <scope>NUCLEOTIDE SEQUENCE [LARGE SCALE GENOMIC DNA]</scope>
    <source>
        <strain evidence="8 9">H18S-6</strain>
    </source>
</reference>
<protein>
    <submittedName>
        <fullName evidence="8">Cytochrome P450</fullName>
    </submittedName>
</protein>
<evidence type="ECO:0000256" key="1">
    <source>
        <dbReference type="ARBA" id="ARBA00010617"/>
    </source>
</evidence>
<dbReference type="EMBL" id="WSFO01000008">
    <property type="protein sequence ID" value="KAE9628787.1"/>
    <property type="molecule type" value="Genomic_DNA"/>
</dbReference>
<evidence type="ECO:0000256" key="5">
    <source>
        <dbReference type="ARBA" id="ARBA00023004"/>
    </source>
</evidence>
<dbReference type="InterPro" id="IPR001128">
    <property type="entry name" value="Cyt_P450"/>
</dbReference>
<evidence type="ECO:0000256" key="6">
    <source>
        <dbReference type="ARBA" id="ARBA00023033"/>
    </source>
</evidence>
<evidence type="ECO:0000256" key="3">
    <source>
        <dbReference type="ARBA" id="ARBA00022723"/>
    </source>
</evidence>
<sequence>MQKDDRGTGSGLLPADRPFFFNNYITLHHTTLLFHIQKSPFVTASTDIAKSSSQDFCIQNTMNPVFTNQQSCRKGNCPLSDRSLTQTDLSDPALYDAGIPHQVFEEIRKQPGLSWNPLQGEDGFWAVTRFEDIVEVSRHPETFSSATGHIQIYTVPDDCLEARASMIDMDPPNHSRLRRLVNPGFIPKNLRLFEPIVRQRASALLDDLVAEGGGDWVEKIAKPIPISIICDMLGVPEEDRNYMIELTDHLVAGTANKPLDPNAYGNTTPLRFLPFESPAAFALDNYARDLGNKRRAEPQDDLVTKLINAEVDGEKLTEAEFTNFFRLLIFAGNETTRSAMSNLVIQMVNNPDIFANLKDNPDLIDGAVEEIVRVASPILYFRRTATCDTVLSGTPVKKGEKVVMWYASGNFDEARFDAPLDYDVTRPKMPHIGYGGGGVHTCLGAGLARIELRILLEEILKRDMKISLAEPPEYVHSNFVNGIEKLVVRLD</sequence>
<keyword evidence="2" id="KW-0349">Heme</keyword>
<dbReference type="Proteomes" id="UP000441586">
    <property type="component" value="Unassembled WGS sequence"/>
</dbReference>
<evidence type="ECO:0000256" key="2">
    <source>
        <dbReference type="ARBA" id="ARBA00022617"/>
    </source>
</evidence>
<dbReference type="PANTHER" id="PTHR46696:SF4">
    <property type="entry name" value="BIOTIN BIOSYNTHESIS CYTOCHROME P450"/>
    <property type="match status" value="1"/>
</dbReference>
<dbReference type="FunFam" id="1.10.630.10:FF:000018">
    <property type="entry name" value="Cytochrome P450 monooxygenase"/>
    <property type="match status" value="1"/>
</dbReference>
<keyword evidence="6" id="KW-0503">Monooxygenase</keyword>
<dbReference type="AlphaFoldDB" id="A0A6A4RI68"/>
<name>A0A6A4RI68_9RHOB</name>
<comment type="function">
    <text evidence="7">Cytochromes P450 are a group of heme-thiolate monooxygenases. They oxidize a variety of structurally unrelated compounds, including steroids, fatty acids, and xenobiotics.</text>
</comment>
<comment type="similarity">
    <text evidence="1">Belongs to the cytochrome P450 family.</text>
</comment>
<keyword evidence="5" id="KW-0408">Iron</keyword>
<dbReference type="CDD" id="cd11033">
    <property type="entry name" value="CYP142-like"/>
    <property type="match status" value="1"/>
</dbReference>
<evidence type="ECO:0000313" key="9">
    <source>
        <dbReference type="Proteomes" id="UP000441586"/>
    </source>
</evidence>
<evidence type="ECO:0000256" key="7">
    <source>
        <dbReference type="ARBA" id="ARBA00043906"/>
    </source>
</evidence>
<dbReference type="InterPro" id="IPR036396">
    <property type="entry name" value="Cyt_P450_sf"/>
</dbReference>